<dbReference type="GO" id="GO:0019748">
    <property type="term" value="P:secondary metabolic process"/>
    <property type="evidence" value="ECO:0007669"/>
    <property type="project" value="TreeGrafter"/>
</dbReference>
<feature type="domain" description="Amidohydrolase-related" evidence="2">
    <location>
        <begin position="131"/>
        <end position="426"/>
    </location>
</feature>
<protein>
    <submittedName>
        <fullName evidence="3">Unannotated protein</fullName>
    </submittedName>
</protein>
<name>A0A6J7IT05_9ZZZZ</name>
<evidence type="ECO:0000313" key="3">
    <source>
        <dbReference type="EMBL" id="CAB4934039.1"/>
    </source>
</evidence>
<dbReference type="PANTHER" id="PTHR21240">
    <property type="entry name" value="2-AMINO-3-CARBOXYLMUCONATE-6-SEMIALDEHYDE DECARBOXYLASE"/>
    <property type="match status" value="1"/>
</dbReference>
<dbReference type="Pfam" id="PF04909">
    <property type="entry name" value="Amidohydro_2"/>
    <property type="match status" value="1"/>
</dbReference>
<dbReference type="SUPFAM" id="SSF51556">
    <property type="entry name" value="Metallo-dependent hydrolases"/>
    <property type="match status" value="1"/>
</dbReference>
<dbReference type="InterPro" id="IPR032465">
    <property type="entry name" value="ACMSD"/>
</dbReference>
<dbReference type="InterPro" id="IPR032466">
    <property type="entry name" value="Metal_Hydrolase"/>
</dbReference>
<evidence type="ECO:0000259" key="2">
    <source>
        <dbReference type="Pfam" id="PF04909"/>
    </source>
</evidence>
<reference evidence="3" key="1">
    <citation type="submission" date="2020-05" db="EMBL/GenBank/DDBJ databases">
        <authorList>
            <person name="Chiriac C."/>
            <person name="Salcher M."/>
            <person name="Ghai R."/>
            <person name="Kavagutti S V."/>
        </authorList>
    </citation>
    <scope>NUCLEOTIDE SEQUENCE</scope>
</reference>
<accession>A0A6J7IT05</accession>
<dbReference type="AlphaFoldDB" id="A0A6J7IT05"/>
<dbReference type="InterPro" id="IPR006680">
    <property type="entry name" value="Amidohydro-rel"/>
</dbReference>
<evidence type="ECO:0000256" key="1">
    <source>
        <dbReference type="ARBA" id="ARBA00023239"/>
    </source>
</evidence>
<organism evidence="3">
    <name type="scientific">freshwater metagenome</name>
    <dbReference type="NCBI Taxonomy" id="449393"/>
    <lineage>
        <taxon>unclassified sequences</taxon>
        <taxon>metagenomes</taxon>
        <taxon>ecological metagenomes</taxon>
    </lineage>
</organism>
<sequence>MPLDKHAGECESMIMNSSNRLSASEPIVTHAAPLEVTGPRRGTHALLPDPEPREVKYTVISVDDHIVEPPELFVGRVPDRFSDLIPRVVTDEDGTEAWEYDGNRFKQIGLNAVSGRPKEDWLLQAANFEEMRRGCFDPLARVLDMDINGVWASLNFPSQITGFCGSVFARTKDANLGFAVMQAWNDWMAEEWWGAAPERFIPLGITWLRDPERGAAEIRRNAARGITAVTLPEQPHRIGLPSIFSDYWDPILRACEETDTIICLHVGSTGLTPMPADAPQHHLGATLFPALSLNTCAEWLWSGIPLRFPNIKITLAEGGIGWVPMLMDRLDYMMAQSSENHLQWLSKEIGPTEVLQRNFWFCTIDDPSSLAGRHRIGVDNILFEVDYPHADSTWPDTQAYIEQHYRDIPVDEIRQITHLNAAKLFRHPLPQVCLPIDSRAKRH</sequence>
<dbReference type="Gene3D" id="3.20.20.140">
    <property type="entry name" value="Metal-dependent hydrolases"/>
    <property type="match status" value="1"/>
</dbReference>
<dbReference type="GO" id="GO:0016787">
    <property type="term" value="F:hydrolase activity"/>
    <property type="evidence" value="ECO:0007669"/>
    <property type="project" value="InterPro"/>
</dbReference>
<proteinExistence type="predicted"/>
<dbReference type="GO" id="GO:0005737">
    <property type="term" value="C:cytoplasm"/>
    <property type="evidence" value="ECO:0007669"/>
    <property type="project" value="TreeGrafter"/>
</dbReference>
<dbReference type="PANTHER" id="PTHR21240:SF28">
    <property type="entry name" value="ISO-OROTATE DECARBOXYLASE (EUROFUNG)"/>
    <property type="match status" value="1"/>
</dbReference>
<gene>
    <name evidence="3" type="ORF">UFOPK3752_00616</name>
</gene>
<dbReference type="GO" id="GO:0016831">
    <property type="term" value="F:carboxy-lyase activity"/>
    <property type="evidence" value="ECO:0007669"/>
    <property type="project" value="InterPro"/>
</dbReference>
<dbReference type="EMBL" id="CAFBND010000017">
    <property type="protein sequence ID" value="CAB4934039.1"/>
    <property type="molecule type" value="Genomic_DNA"/>
</dbReference>
<keyword evidence="1" id="KW-0456">Lyase</keyword>